<keyword evidence="1" id="KW-0732">Signal</keyword>
<organism evidence="2">
    <name type="scientific">Ichthyophthirius multifiliis</name>
    <name type="common">White spot disease agent</name>
    <name type="synonym">Ich</name>
    <dbReference type="NCBI Taxonomy" id="5932"/>
    <lineage>
        <taxon>Eukaryota</taxon>
        <taxon>Sar</taxon>
        <taxon>Alveolata</taxon>
        <taxon>Ciliophora</taxon>
        <taxon>Intramacronucleata</taxon>
        <taxon>Oligohymenophorea</taxon>
        <taxon>Hymenostomatida</taxon>
        <taxon>Ophryoglenina</taxon>
        <taxon>Ichthyophthirius</taxon>
    </lineage>
</organism>
<dbReference type="AlphaFoldDB" id="Q962N5"/>
<evidence type="ECO:0000313" key="2">
    <source>
        <dbReference type="EMBL" id="AAK94941.1"/>
    </source>
</evidence>
<accession>Q962N5</accession>
<reference evidence="2" key="1">
    <citation type="journal article" date="2002" name="Mol. Biochem. Parasitol.">
        <title>Variation in primary sequence and tandem repeat copy number among i-antigens of Ichthyophthirius multifiliis.</title>
        <authorList>
            <person name="Lin Y."/>
            <person name="Lin T.L."/>
            <person name="Wang C.C."/>
            <person name="Wang X."/>
            <person name="Stieger K."/>
            <person name="Klopfleisch R."/>
            <person name="Clark T.G."/>
        </authorList>
    </citation>
    <scope>NUCLEOTIDE SEQUENCE</scope>
</reference>
<dbReference type="EMBL" id="AF405431">
    <property type="protein sequence ID" value="AAK94941.1"/>
    <property type="molecule type" value="mRNA"/>
</dbReference>
<sequence length="460" mass="47535">MKFNILIILIISLFINELRAVNCPNGAAIANGQSDTGAADINTCTHCQKHFYFNGGNPAGQAPGAVQFNPGVSQCIACQVHKADSQHRQGGDANLAAQCSNLCPAGTAVEDGSPTFTQSLTQCVNCKPNFYFNGGNPTGQAPGAGQFDPTQLIANPDLANNPEVPNVSSPNGQCVACQVNKSDSQLRPGAQANLATQCNNECPTGTAIQDGAIFIYTQSISQCTFCKVDFYFNGGNPSAQNPGNGQFTPGQLIANPDAATAAQIPMVPGPNSKCVACESKKTNSQSRSGLEANLAAQCGTECPAGTLVTDGVTPTYTVSLSQCVNCKAGFYQNSNFEAGKSQCNKCAVSKTGSASVPGNSATSATQCQNDCPAGTVVDDGTSTNFVALASECTKCQANFYASKTSGFAAGTDTCTECSKKLTSGATAKVYAEATQKAQCASSTFAKFLSMSLIFISFYLL</sequence>
<protein>
    <submittedName>
        <fullName evidence="2">52kDa immobilization antigen variant B protein</fullName>
    </submittedName>
</protein>
<evidence type="ECO:0000256" key="1">
    <source>
        <dbReference type="SAM" id="SignalP"/>
    </source>
</evidence>
<proteinExistence type="evidence at transcript level"/>
<feature type="signal peptide" evidence="1">
    <location>
        <begin position="1"/>
        <end position="20"/>
    </location>
</feature>
<feature type="chain" id="PRO_5004321795" evidence="1">
    <location>
        <begin position="21"/>
        <end position="460"/>
    </location>
</feature>
<name>Q962N5_ICHMU</name>